<sequence>MTSFPGHPPACIYKAEEHILLNKTVLKTQRNYKGIRQKHPGRNTRQFYVDIIKTMSSTLDELIRSFARDNFGPQYRVAPQGRNNTIEPLTLIVKHGKPWHIRQPKIVLEPLECFLDDGKPNLKEEVRELAKLNLRNGPVFRTAKGAEAGIETKGEVVVGEHFKIAGTKKHDLGELSLGNVQEEFYKETGLRAILHKAFLDPVKMLPYEKEKLYIITGVVYSDRLRVLGARRKEDTIDAEAKAPSMPFLTWCENVAAVKARLSRVLIPTQAIGKTARSPLLFTYARLEYQKEEKRLQVKKGVFIGAKLKPRDVVADNDGKEENEDNDDDEMNDAEELTAEDLDTFAEFVQLDDDRDFASTLQDLYQSTGDNSNEKLEIVLNFLSTTKNIKEMKTRLNFVLHTINYAMSSPNGSMRTEVPMSESDQKLMTDVGLTLERGLNSAKVFRVSNENREQVRDYGLIFQHLQEIGDEEWDAVKQFADQIKEERTAKDEEEN</sequence>
<organism evidence="1 2">
    <name type="scientific">Nematostella vectensis</name>
    <name type="common">Starlet sea anemone</name>
    <dbReference type="NCBI Taxonomy" id="45351"/>
    <lineage>
        <taxon>Eukaryota</taxon>
        <taxon>Metazoa</taxon>
        <taxon>Cnidaria</taxon>
        <taxon>Anthozoa</taxon>
        <taxon>Hexacorallia</taxon>
        <taxon>Actiniaria</taxon>
        <taxon>Edwardsiidae</taxon>
        <taxon>Nematostella</taxon>
    </lineage>
</organism>
<gene>
    <name evidence="1" type="ORF">NEMVEDRAFT_v1g248223</name>
</gene>
<accession>A7SZJ7</accession>
<reference evidence="1 2" key="1">
    <citation type="journal article" date="2007" name="Science">
        <title>Sea anemone genome reveals ancestral eumetazoan gene repertoire and genomic organization.</title>
        <authorList>
            <person name="Putnam N.H."/>
            <person name="Srivastava M."/>
            <person name="Hellsten U."/>
            <person name="Dirks B."/>
            <person name="Chapman J."/>
            <person name="Salamov A."/>
            <person name="Terry A."/>
            <person name="Shapiro H."/>
            <person name="Lindquist E."/>
            <person name="Kapitonov V.V."/>
            <person name="Jurka J."/>
            <person name="Genikhovich G."/>
            <person name="Grigoriev I.V."/>
            <person name="Lucas S.M."/>
            <person name="Steele R.E."/>
            <person name="Finnerty J.R."/>
            <person name="Technau U."/>
            <person name="Martindale M.Q."/>
            <person name="Rokhsar D.S."/>
        </authorList>
    </citation>
    <scope>NUCLEOTIDE SEQUENCE [LARGE SCALE GENOMIC DNA]</scope>
    <source>
        <strain evidence="2">CH2 X CH6</strain>
    </source>
</reference>
<evidence type="ECO:0000313" key="2">
    <source>
        <dbReference type="Proteomes" id="UP000001593"/>
    </source>
</evidence>
<dbReference type="HOGENOM" id="CLU_552427_0_0_1"/>
<dbReference type="EMBL" id="DS469972">
    <property type="protein sequence ID" value="EDO30868.1"/>
    <property type="molecule type" value="Genomic_DNA"/>
</dbReference>
<keyword evidence="2" id="KW-1185">Reference proteome</keyword>
<protein>
    <submittedName>
        <fullName evidence="1">Uncharacterized protein</fullName>
    </submittedName>
</protein>
<dbReference type="OMA" id="TWCENVA"/>
<proteinExistence type="predicted"/>
<evidence type="ECO:0000313" key="1">
    <source>
        <dbReference type="EMBL" id="EDO30868.1"/>
    </source>
</evidence>
<name>A7SZJ7_NEMVE</name>
<dbReference type="AlphaFoldDB" id="A7SZJ7"/>
<dbReference type="Proteomes" id="UP000001593">
    <property type="component" value="Unassembled WGS sequence"/>
</dbReference>
<dbReference type="InParanoid" id="A7SZJ7"/>